<dbReference type="InterPro" id="IPR041542">
    <property type="entry name" value="GH43_C2"/>
</dbReference>
<keyword evidence="3 6" id="KW-0326">Glycosidase</keyword>
<proteinExistence type="inferred from homology"/>
<comment type="caution">
    <text evidence="8">The sequence shown here is derived from an EMBL/GenBank/DDBJ whole genome shotgun (WGS) entry which is preliminary data.</text>
</comment>
<dbReference type="Proteomes" id="UP000295263">
    <property type="component" value="Unassembled WGS sequence"/>
</dbReference>
<name>A0ABD7QRN8_RAOOR</name>
<dbReference type="InterPro" id="IPR051795">
    <property type="entry name" value="Glycosyl_Hydrlase_43"/>
</dbReference>
<accession>A0ABD7QRN8</accession>
<dbReference type="InterPro" id="IPR013320">
    <property type="entry name" value="ConA-like_dom_sf"/>
</dbReference>
<gene>
    <name evidence="8" type="ORF">EC841_1011277</name>
</gene>
<evidence type="ECO:0000256" key="1">
    <source>
        <dbReference type="ARBA" id="ARBA00009865"/>
    </source>
</evidence>
<dbReference type="Pfam" id="PF04616">
    <property type="entry name" value="Glyco_hydro_43"/>
    <property type="match status" value="1"/>
</dbReference>
<evidence type="ECO:0000256" key="5">
    <source>
        <dbReference type="PIRSR" id="PIRSR606710-2"/>
    </source>
</evidence>
<dbReference type="RefSeq" id="WP_123707327.1">
    <property type="nucleotide sequence ID" value="NZ_SLYQ01000001.1"/>
</dbReference>
<dbReference type="SUPFAM" id="SSF49899">
    <property type="entry name" value="Concanavalin A-like lectins/glucanases"/>
    <property type="match status" value="1"/>
</dbReference>
<dbReference type="SUPFAM" id="SSF75005">
    <property type="entry name" value="Arabinanase/levansucrase/invertase"/>
    <property type="match status" value="1"/>
</dbReference>
<comment type="similarity">
    <text evidence="1 6">Belongs to the glycosyl hydrolase 43 family.</text>
</comment>
<dbReference type="PANTHER" id="PTHR42812:SF12">
    <property type="entry name" value="BETA-XYLOSIDASE-RELATED"/>
    <property type="match status" value="1"/>
</dbReference>
<evidence type="ECO:0000256" key="3">
    <source>
        <dbReference type="ARBA" id="ARBA00023295"/>
    </source>
</evidence>
<organism evidence="8 9">
    <name type="scientific">Raoultella ornithinolytica</name>
    <name type="common">Klebsiella ornithinolytica</name>
    <dbReference type="NCBI Taxonomy" id="54291"/>
    <lineage>
        <taxon>Bacteria</taxon>
        <taxon>Pseudomonadati</taxon>
        <taxon>Pseudomonadota</taxon>
        <taxon>Gammaproteobacteria</taxon>
        <taxon>Enterobacterales</taxon>
        <taxon>Enterobacteriaceae</taxon>
        <taxon>Klebsiella/Raoultella group</taxon>
        <taxon>Raoultella</taxon>
    </lineage>
</organism>
<feature type="active site" description="Proton acceptor" evidence="4">
    <location>
        <position position="13"/>
    </location>
</feature>
<dbReference type="Gene3D" id="2.60.120.200">
    <property type="match status" value="1"/>
</dbReference>
<feature type="active site" description="Proton donor" evidence="4">
    <location>
        <position position="188"/>
    </location>
</feature>
<evidence type="ECO:0000259" key="7">
    <source>
        <dbReference type="Pfam" id="PF17851"/>
    </source>
</evidence>
<dbReference type="InterPro" id="IPR006710">
    <property type="entry name" value="Glyco_hydro_43"/>
</dbReference>
<evidence type="ECO:0000256" key="4">
    <source>
        <dbReference type="PIRSR" id="PIRSR606710-1"/>
    </source>
</evidence>
<keyword evidence="2 6" id="KW-0378">Hydrolase</keyword>
<dbReference type="GO" id="GO:0005975">
    <property type="term" value="P:carbohydrate metabolic process"/>
    <property type="evidence" value="ECO:0007669"/>
    <property type="project" value="UniProtKB-ARBA"/>
</dbReference>
<sequence length="547" mass="62714">MIQNPIFKGFNPDPCICRRGDDYYVAVSSFEWFPGIPIYHSRDLKNWQLLTHVLQDDNDPDLRKLPSAKGIWAPCLTWCEEEQLFYVIYGVMNSMNARYFDVDNYLITAKEITGPWSEPVYLHSAGFDASILHDTDGRKWIVSLEWETRPGYEKPGAICLVEYSPGQKAIIGFPQRVWSGGTDRGCIEAPHLTKRGDYYYMMTAEGGTGYGHSVTMGRAKNVLGPYESDPQNPILTSHSENFNERHDANHLKPQYFNPETYLQKAGHGSYVETPQGEVWLVHLCSRPFRGERRCTLGRETAIQEMYWTADSWLRLKGGGNIARHEVNESALSPIPFTPDAPTDHFDKAELDNSYYAPRIDFRRFTSLQTRASHITLRGQESLSSTNKVSLLAKKLTSVYCTITTKLAFSPQVYQHSAGLVLYYDNMNYLYLLQTWDASTEESVLSVIHMDNGLRRDIAQPVRSGDEPVFLQMRIEGRDIRCYWSLSDDDYQPIGERYDTTTFSDEYSQYGEFTGAFFGLACVDAMLHQHEAHFDFLRYEADETRLID</sequence>
<protein>
    <submittedName>
        <fullName evidence="8">Xylan 1,4-beta-xylosidase</fullName>
    </submittedName>
</protein>
<evidence type="ECO:0000313" key="8">
    <source>
        <dbReference type="EMBL" id="TCQ77455.1"/>
    </source>
</evidence>
<feature type="site" description="Important for catalytic activity, responsible for pKa modulation of the active site Glu and correct orientation of both the proton donor and substrate" evidence="5">
    <location>
        <position position="128"/>
    </location>
</feature>
<dbReference type="EMBL" id="SLYQ01000001">
    <property type="protein sequence ID" value="TCQ77455.1"/>
    <property type="molecule type" value="Genomic_DNA"/>
</dbReference>
<dbReference type="InterPro" id="IPR023296">
    <property type="entry name" value="Glyco_hydro_beta-prop_sf"/>
</dbReference>
<evidence type="ECO:0000256" key="2">
    <source>
        <dbReference type="ARBA" id="ARBA00022801"/>
    </source>
</evidence>
<reference evidence="8 9" key="1">
    <citation type="submission" date="2019-03" db="EMBL/GenBank/DDBJ databases">
        <title>Genomic analyses of the natural microbiome of Caenorhabditis elegans.</title>
        <authorList>
            <person name="Samuel B."/>
        </authorList>
    </citation>
    <scope>NUCLEOTIDE SEQUENCE [LARGE SCALE GENOMIC DNA]</scope>
    <source>
        <strain evidence="8 9">JUb54</strain>
    </source>
</reference>
<dbReference type="GO" id="GO:0004553">
    <property type="term" value="F:hydrolase activity, hydrolyzing O-glycosyl compounds"/>
    <property type="evidence" value="ECO:0007669"/>
    <property type="project" value="UniProtKB-ARBA"/>
</dbReference>
<dbReference type="Pfam" id="PF17851">
    <property type="entry name" value="GH43_C2"/>
    <property type="match status" value="1"/>
</dbReference>
<evidence type="ECO:0000313" key="9">
    <source>
        <dbReference type="Proteomes" id="UP000295263"/>
    </source>
</evidence>
<dbReference type="Gene3D" id="2.115.10.20">
    <property type="entry name" value="Glycosyl hydrolase domain, family 43"/>
    <property type="match status" value="1"/>
</dbReference>
<dbReference type="CDD" id="cd09000">
    <property type="entry name" value="GH43_SXA-like"/>
    <property type="match status" value="1"/>
</dbReference>
<evidence type="ECO:0000256" key="6">
    <source>
        <dbReference type="RuleBase" id="RU361187"/>
    </source>
</evidence>
<feature type="domain" description="Beta-xylosidase C-terminal Concanavalin A-like" evidence="7">
    <location>
        <begin position="342"/>
        <end position="539"/>
    </location>
</feature>
<dbReference type="AlphaFoldDB" id="A0ABD7QRN8"/>
<dbReference type="PANTHER" id="PTHR42812">
    <property type="entry name" value="BETA-XYLOSIDASE"/>
    <property type="match status" value="1"/>
</dbReference>